<evidence type="ECO:0000256" key="3">
    <source>
        <dbReference type="ARBA" id="ARBA00023163"/>
    </source>
</evidence>
<proteinExistence type="predicted"/>
<dbReference type="PANTHER" id="PTHR42756:SF1">
    <property type="entry name" value="TRANSCRIPTIONAL REPRESSOR OF EMRAB OPERON"/>
    <property type="match status" value="1"/>
</dbReference>
<dbReference type="InterPro" id="IPR000835">
    <property type="entry name" value="HTH_MarR-typ"/>
</dbReference>
<sequence>MFFLKSLPTRNVLIEYKKRFPNMDIEAVESALNLLRQASLLERHLDAYFSTQGLSQLRFLILIVLDRENRKASLKSSDIADRLDISRPVMTRTIQALEKAKAVRISEDEFDGRAKVVSLTDCGRSILYNSLPGYYDIIRDFMERNRDSTVS</sequence>
<keyword evidence="3" id="KW-0804">Transcription</keyword>
<dbReference type="PANTHER" id="PTHR42756">
    <property type="entry name" value="TRANSCRIPTIONAL REGULATOR, MARR"/>
    <property type="match status" value="1"/>
</dbReference>
<evidence type="ECO:0000256" key="2">
    <source>
        <dbReference type="ARBA" id="ARBA00023125"/>
    </source>
</evidence>
<name>A0A841QJ13_9PROT</name>
<dbReference type="Pfam" id="PF12802">
    <property type="entry name" value="MarR_2"/>
    <property type="match status" value="1"/>
</dbReference>
<dbReference type="EMBL" id="JACHIE010000015">
    <property type="protein sequence ID" value="MBB6458214.1"/>
    <property type="molecule type" value="Genomic_DNA"/>
</dbReference>
<dbReference type="PROSITE" id="PS50995">
    <property type="entry name" value="HTH_MARR_2"/>
    <property type="match status" value="1"/>
</dbReference>
<keyword evidence="6" id="KW-1185">Reference proteome</keyword>
<evidence type="ECO:0000313" key="5">
    <source>
        <dbReference type="EMBL" id="MBB6458214.1"/>
    </source>
</evidence>
<evidence type="ECO:0000259" key="4">
    <source>
        <dbReference type="PROSITE" id="PS50995"/>
    </source>
</evidence>
<evidence type="ECO:0000313" key="6">
    <source>
        <dbReference type="Proteomes" id="UP000578000"/>
    </source>
</evidence>
<feature type="domain" description="HTH marR-type" evidence="4">
    <location>
        <begin position="28"/>
        <end position="151"/>
    </location>
</feature>
<dbReference type="InterPro" id="IPR036388">
    <property type="entry name" value="WH-like_DNA-bd_sf"/>
</dbReference>
<keyword evidence="1" id="KW-0805">Transcription regulation</keyword>
<dbReference type="SMART" id="SM00347">
    <property type="entry name" value="HTH_MARR"/>
    <property type="match status" value="1"/>
</dbReference>
<dbReference type="GO" id="GO:0003677">
    <property type="term" value="F:DNA binding"/>
    <property type="evidence" value="ECO:0007669"/>
    <property type="project" value="UniProtKB-KW"/>
</dbReference>
<dbReference type="Gene3D" id="1.10.10.10">
    <property type="entry name" value="Winged helix-like DNA-binding domain superfamily/Winged helix DNA-binding domain"/>
    <property type="match status" value="1"/>
</dbReference>
<gene>
    <name evidence="5" type="ORF">HNR55_002819</name>
</gene>
<evidence type="ECO:0000256" key="1">
    <source>
        <dbReference type="ARBA" id="ARBA00023015"/>
    </source>
</evidence>
<dbReference type="GO" id="GO:0003700">
    <property type="term" value="F:DNA-binding transcription factor activity"/>
    <property type="evidence" value="ECO:0007669"/>
    <property type="project" value="InterPro"/>
</dbReference>
<keyword evidence="2 5" id="KW-0238">DNA-binding</keyword>
<dbReference type="InterPro" id="IPR036390">
    <property type="entry name" value="WH_DNA-bd_sf"/>
</dbReference>
<comment type="caution">
    <text evidence="5">The sequence shown here is derived from an EMBL/GenBank/DDBJ whole genome shotgun (WGS) entry which is preliminary data.</text>
</comment>
<reference evidence="5 6" key="1">
    <citation type="submission" date="2020-08" db="EMBL/GenBank/DDBJ databases">
        <title>Genomic Encyclopedia of Type Strains, Phase IV (KMG-IV): sequencing the most valuable type-strain genomes for metagenomic binning, comparative biology and taxonomic classification.</title>
        <authorList>
            <person name="Goeker M."/>
        </authorList>
    </citation>
    <scope>NUCLEOTIDE SEQUENCE [LARGE SCALE GENOMIC DNA]</scope>
    <source>
        <strain evidence="5 6">DSM 4491</strain>
    </source>
</reference>
<organism evidence="5 6">
    <name type="scientific">Acetobacter lovaniensis</name>
    <dbReference type="NCBI Taxonomy" id="104100"/>
    <lineage>
        <taxon>Bacteria</taxon>
        <taxon>Pseudomonadati</taxon>
        <taxon>Pseudomonadota</taxon>
        <taxon>Alphaproteobacteria</taxon>
        <taxon>Acetobacterales</taxon>
        <taxon>Acetobacteraceae</taxon>
        <taxon>Acetobacter</taxon>
    </lineage>
</organism>
<protein>
    <submittedName>
        <fullName evidence="5">DNA-binding MarR family transcriptional regulator</fullName>
    </submittedName>
</protein>
<accession>A0A841QJ13</accession>
<dbReference type="RefSeq" id="WP_166116263.1">
    <property type="nucleotide sequence ID" value="NZ_BAABDB010000023.1"/>
</dbReference>
<dbReference type="Proteomes" id="UP000578000">
    <property type="component" value="Unassembled WGS sequence"/>
</dbReference>
<dbReference type="SUPFAM" id="SSF46785">
    <property type="entry name" value="Winged helix' DNA-binding domain"/>
    <property type="match status" value="1"/>
</dbReference>
<dbReference type="AlphaFoldDB" id="A0A841QJ13"/>